<dbReference type="Pfam" id="PF20232">
    <property type="entry name" value="T6SS_FHA_C"/>
    <property type="match status" value="1"/>
</dbReference>
<reference evidence="3" key="1">
    <citation type="submission" date="2016-07" db="EMBL/GenBank/DDBJ databases">
        <title>Nontailed viruses are major unrecognized killers of bacteria in the ocean.</title>
        <authorList>
            <person name="Kauffman K."/>
            <person name="Hussain F."/>
            <person name="Yang J."/>
            <person name="Arevalo P."/>
            <person name="Brown J."/>
            <person name="Cutler M."/>
            <person name="Kelly L."/>
            <person name="Polz M.F."/>
        </authorList>
    </citation>
    <scope>NUCLEOTIDE SEQUENCE [LARGE SCALE GENOMIC DNA]</scope>
    <source>
        <strain evidence="3">10N.286.54.F3</strain>
    </source>
</reference>
<feature type="domain" description="FHA" evidence="1">
    <location>
        <begin position="28"/>
        <end position="78"/>
    </location>
</feature>
<evidence type="ECO:0000313" key="2">
    <source>
        <dbReference type="EMBL" id="PMF29106.1"/>
    </source>
</evidence>
<organism evidence="2 3">
    <name type="scientific">Vibrio splendidus</name>
    <dbReference type="NCBI Taxonomy" id="29497"/>
    <lineage>
        <taxon>Bacteria</taxon>
        <taxon>Pseudomonadati</taxon>
        <taxon>Pseudomonadota</taxon>
        <taxon>Gammaproteobacteria</taxon>
        <taxon>Vibrionales</taxon>
        <taxon>Vibrionaceae</taxon>
        <taxon>Vibrio</taxon>
    </lineage>
</organism>
<proteinExistence type="predicted"/>
<dbReference type="InterPro" id="IPR000253">
    <property type="entry name" value="FHA_dom"/>
</dbReference>
<dbReference type="PROSITE" id="PS50006">
    <property type="entry name" value="FHA_DOMAIN"/>
    <property type="match status" value="1"/>
</dbReference>
<protein>
    <recommendedName>
        <fullName evidence="1">FHA domain-containing protein</fullName>
    </recommendedName>
</protein>
<dbReference type="CDD" id="cd00060">
    <property type="entry name" value="FHA"/>
    <property type="match status" value="1"/>
</dbReference>
<dbReference type="Gene3D" id="2.60.200.20">
    <property type="match status" value="1"/>
</dbReference>
<comment type="caution">
    <text evidence="2">The sequence shown here is derived from an EMBL/GenBank/DDBJ whole genome shotgun (WGS) entry which is preliminary data.</text>
</comment>
<dbReference type="SMART" id="SM00240">
    <property type="entry name" value="FHA"/>
    <property type="match status" value="1"/>
</dbReference>
<dbReference type="RefSeq" id="WP_102481958.1">
    <property type="nucleotide sequence ID" value="NZ_MCSW01000069.1"/>
</dbReference>
<sequence>MSISVHMISVPAEEVVSSRVTYLPESGGSLGRSPSCDIALPDQSKWISRTHCQLYPTDRGYVIKDISNNGVSLNDKSLAKEKEYVITDGDIIKLSGYTLLVSLLSDPKVNAANNTTQDDTFIEPFNLKLDDSDTDFLDDSPEVAIVQKTSNFSSKNVLSDDPFSSDPFEDLDDNKVIPNIEVDEISHADNNTLSSAELEYLPVNVENNTRIEESIDKLITLTEKNQQYLQNPQLQQKALFDALEQTVDQFLNEFAPKQLENQFSEYVSSGIFTNKDKKYWKIYRKHFQHRQDNGDFRRQFKALFMENMQKQSEERE</sequence>
<accession>A0A2N7CIF9</accession>
<evidence type="ECO:0000259" key="1">
    <source>
        <dbReference type="PROSITE" id="PS50006"/>
    </source>
</evidence>
<dbReference type="Pfam" id="PF00498">
    <property type="entry name" value="FHA"/>
    <property type="match status" value="1"/>
</dbReference>
<dbReference type="EMBL" id="MCSW01000069">
    <property type="protein sequence ID" value="PMF29106.1"/>
    <property type="molecule type" value="Genomic_DNA"/>
</dbReference>
<gene>
    <name evidence="2" type="ORF">BCV19_03325</name>
</gene>
<name>A0A2N7CIF9_VIBSP</name>
<dbReference type="SUPFAM" id="SSF49879">
    <property type="entry name" value="SMAD/FHA domain"/>
    <property type="match status" value="1"/>
</dbReference>
<dbReference type="Proteomes" id="UP000235405">
    <property type="component" value="Unassembled WGS sequence"/>
</dbReference>
<evidence type="ECO:0000313" key="3">
    <source>
        <dbReference type="Proteomes" id="UP000235405"/>
    </source>
</evidence>
<dbReference type="AlphaFoldDB" id="A0A2N7CIF9"/>
<dbReference type="InterPro" id="IPR046883">
    <property type="entry name" value="T6SS_FHA_C"/>
</dbReference>
<dbReference type="InterPro" id="IPR008984">
    <property type="entry name" value="SMAD_FHA_dom_sf"/>
</dbReference>